<dbReference type="Proteomes" id="UP000243525">
    <property type="component" value="Unassembled WGS sequence"/>
</dbReference>
<gene>
    <name evidence="2" type="ORF">C8N47_12023</name>
</gene>
<dbReference type="PROSITE" id="PS51257">
    <property type="entry name" value="PROKAR_LIPOPROTEIN"/>
    <property type="match status" value="1"/>
</dbReference>
<dbReference type="RefSeq" id="WP_107823433.1">
    <property type="nucleotide sequence ID" value="NZ_OY782574.1"/>
</dbReference>
<keyword evidence="1" id="KW-0732">Signal</keyword>
<evidence type="ECO:0000256" key="1">
    <source>
        <dbReference type="SAM" id="SignalP"/>
    </source>
</evidence>
<accession>A0A2T5BYE8</accession>
<name>A0A2T5BYE8_9BACT</name>
<evidence type="ECO:0000313" key="3">
    <source>
        <dbReference type="Proteomes" id="UP000243525"/>
    </source>
</evidence>
<dbReference type="OrthoDB" id="9763354at2"/>
<dbReference type="Pfam" id="PF13174">
    <property type="entry name" value="TPR_6"/>
    <property type="match status" value="1"/>
</dbReference>
<dbReference type="InterPro" id="IPR019734">
    <property type="entry name" value="TPR_rpt"/>
</dbReference>
<dbReference type="SUPFAM" id="SSF48452">
    <property type="entry name" value="TPR-like"/>
    <property type="match status" value="2"/>
</dbReference>
<dbReference type="EMBL" id="QAAD01000020">
    <property type="protein sequence ID" value="PTN07238.1"/>
    <property type="molecule type" value="Genomic_DNA"/>
</dbReference>
<feature type="chain" id="PRO_5015730935" evidence="1">
    <location>
        <begin position="25"/>
        <end position="624"/>
    </location>
</feature>
<evidence type="ECO:0000313" key="2">
    <source>
        <dbReference type="EMBL" id="PTN07238.1"/>
    </source>
</evidence>
<dbReference type="InterPro" id="IPR011990">
    <property type="entry name" value="TPR-like_helical_dom_sf"/>
</dbReference>
<dbReference type="AlphaFoldDB" id="A0A2T5BYE8"/>
<protein>
    <submittedName>
        <fullName evidence="2">Uncharacterized protein</fullName>
    </submittedName>
</protein>
<comment type="caution">
    <text evidence="2">The sequence shown here is derived from an EMBL/GenBank/DDBJ whole genome shotgun (WGS) entry which is preliminary data.</text>
</comment>
<organism evidence="2 3">
    <name type="scientific">Mangrovibacterium marinum</name>
    <dbReference type="NCBI Taxonomy" id="1639118"/>
    <lineage>
        <taxon>Bacteria</taxon>
        <taxon>Pseudomonadati</taxon>
        <taxon>Bacteroidota</taxon>
        <taxon>Bacteroidia</taxon>
        <taxon>Marinilabiliales</taxon>
        <taxon>Prolixibacteraceae</taxon>
        <taxon>Mangrovibacterium</taxon>
    </lineage>
</organism>
<reference evidence="2 3" key="1">
    <citation type="submission" date="2018-04" db="EMBL/GenBank/DDBJ databases">
        <title>Genomic Encyclopedia of Archaeal and Bacterial Type Strains, Phase II (KMG-II): from individual species to whole genera.</title>
        <authorList>
            <person name="Goeker M."/>
        </authorList>
    </citation>
    <scope>NUCLEOTIDE SEQUENCE [LARGE SCALE GENOMIC DNA]</scope>
    <source>
        <strain evidence="2 3">DSM 28823</strain>
    </source>
</reference>
<sequence length="624" mass="71811">MKQFTILVFSTLLACFVGGWQLSAQQNPDVSKAQLANKYYNSRIYDKAAELYEQLYETTKSPHYFEFYLTCLIESDQLEVAEKEIKRALRKNDNPATLYVQWAVLLKKQGLPEEADQKLQQAIQSVKPSRNDYTRLANIFLSKGEYACAEQLYLKAPQVMPDENFNYELGRVYLYQRNYSRMFAVYLDLIRTDEKSLPRMESAVQSAFRLDVDHSLRKQLQATVLERMQREPEVTAYNRLLIWLFLSEKKYASALRQQIALDKRGLEEEPMIMQLARIAGQNQGYNDALKAYDYLLAKGKTSSYWYAAKQERMNLLYQQYTDGMPEALSAPELAGQFEAALADLGFEAGASRLILNYSQLLTFGLQQPDRSIDLLLRAMNMEQLEAFAKDELKTALADVYVFTGDVWEAIFLYSQLIEDNKMNELGDEVKLKKARLGYYMGEMSWAKAQLDVLKASTSKLIANDAMELSLFIGNNMNLDTTSIPLQLFAKADLLLFRHQPDAAWAMLDSLQQAYPFHSLQDDILYRKASIREQQGNWRDAALWLEKLVAEYPWDLLADDALLELGNVYRTKLNDPEKAKAYYLKLLEDHSGSVHVEQARKYFRELRGDFDQPSAAETTGDETSN</sequence>
<keyword evidence="3" id="KW-1185">Reference proteome</keyword>
<feature type="signal peptide" evidence="1">
    <location>
        <begin position="1"/>
        <end position="24"/>
    </location>
</feature>
<proteinExistence type="predicted"/>
<dbReference type="Gene3D" id="1.25.40.10">
    <property type="entry name" value="Tetratricopeptide repeat domain"/>
    <property type="match status" value="3"/>
</dbReference>